<dbReference type="Proteomes" id="UP000007266">
    <property type="component" value="Linkage group 1"/>
</dbReference>
<dbReference type="PANTHER" id="PTHR13411">
    <property type="entry name" value="PLASMINOGEN RECEPTOR (KT)"/>
    <property type="match status" value="1"/>
</dbReference>
<dbReference type="eggNOG" id="KOG4544">
    <property type="taxonomic scope" value="Eukaryota"/>
</dbReference>
<dbReference type="GO" id="GO:0010756">
    <property type="term" value="P:positive regulation of plasminogen activation"/>
    <property type="evidence" value="ECO:0000318"/>
    <property type="project" value="GO_Central"/>
</dbReference>
<dbReference type="GO" id="GO:0005886">
    <property type="term" value="C:plasma membrane"/>
    <property type="evidence" value="ECO:0007669"/>
    <property type="project" value="InterPro"/>
</dbReference>
<feature type="transmembrane region" description="Helical" evidence="1">
    <location>
        <begin position="54"/>
        <end position="75"/>
    </location>
</feature>
<keyword evidence="1" id="KW-0812">Transmembrane</keyword>
<keyword evidence="1" id="KW-1133">Transmembrane helix</keyword>
<dbReference type="Pfam" id="PF10166">
    <property type="entry name" value="DUF2368"/>
    <property type="match status" value="1"/>
</dbReference>
<evidence type="ECO:0000313" key="2">
    <source>
        <dbReference type="EMBL" id="EFA10888.2"/>
    </source>
</evidence>
<dbReference type="InParanoid" id="D6W8B5"/>
<dbReference type="InterPro" id="IPR019319">
    <property type="entry name" value="Plg-R(KT)"/>
</dbReference>
<proteinExistence type="predicted"/>
<evidence type="ECO:0000256" key="1">
    <source>
        <dbReference type="SAM" id="Phobius"/>
    </source>
</evidence>
<keyword evidence="2" id="KW-0675">Receptor</keyword>
<gene>
    <name evidence="2" type="primary">AUGUSTUS-3.0.2_01712</name>
    <name evidence="2" type="ORF">TcasGA2_TC001712</name>
</gene>
<dbReference type="PANTHER" id="PTHR13411:SF6">
    <property type="entry name" value="PLASMINOGEN RECEPTOR (KT)"/>
    <property type="match status" value="1"/>
</dbReference>
<reference evidence="2 3" key="1">
    <citation type="journal article" date="2008" name="Nature">
        <title>The genome of the model beetle and pest Tribolium castaneum.</title>
        <authorList>
            <consortium name="Tribolium Genome Sequencing Consortium"/>
            <person name="Richards S."/>
            <person name="Gibbs R.A."/>
            <person name="Weinstock G.M."/>
            <person name="Brown S.J."/>
            <person name="Denell R."/>
            <person name="Beeman R.W."/>
            <person name="Gibbs R."/>
            <person name="Beeman R.W."/>
            <person name="Brown S.J."/>
            <person name="Bucher G."/>
            <person name="Friedrich M."/>
            <person name="Grimmelikhuijzen C.J."/>
            <person name="Klingler M."/>
            <person name="Lorenzen M."/>
            <person name="Richards S."/>
            <person name="Roth S."/>
            <person name="Schroder R."/>
            <person name="Tautz D."/>
            <person name="Zdobnov E.M."/>
            <person name="Muzny D."/>
            <person name="Gibbs R.A."/>
            <person name="Weinstock G.M."/>
            <person name="Attaway T."/>
            <person name="Bell S."/>
            <person name="Buhay C.J."/>
            <person name="Chandrabose M.N."/>
            <person name="Chavez D."/>
            <person name="Clerk-Blankenburg K.P."/>
            <person name="Cree A."/>
            <person name="Dao M."/>
            <person name="Davis C."/>
            <person name="Chacko J."/>
            <person name="Dinh H."/>
            <person name="Dugan-Rocha S."/>
            <person name="Fowler G."/>
            <person name="Garner T.T."/>
            <person name="Garnes J."/>
            <person name="Gnirke A."/>
            <person name="Hawes A."/>
            <person name="Hernandez J."/>
            <person name="Hines S."/>
            <person name="Holder M."/>
            <person name="Hume J."/>
            <person name="Jhangiani S.N."/>
            <person name="Joshi V."/>
            <person name="Khan Z.M."/>
            <person name="Jackson L."/>
            <person name="Kovar C."/>
            <person name="Kowis A."/>
            <person name="Lee S."/>
            <person name="Lewis L.R."/>
            <person name="Margolis J."/>
            <person name="Morgan M."/>
            <person name="Nazareth L.V."/>
            <person name="Nguyen N."/>
            <person name="Okwuonu G."/>
            <person name="Parker D."/>
            <person name="Richards S."/>
            <person name="Ruiz S.J."/>
            <person name="Santibanez J."/>
            <person name="Savard J."/>
            <person name="Scherer S.E."/>
            <person name="Schneider B."/>
            <person name="Sodergren E."/>
            <person name="Tautz D."/>
            <person name="Vattahil S."/>
            <person name="Villasana D."/>
            <person name="White C.S."/>
            <person name="Wright R."/>
            <person name="Park Y."/>
            <person name="Beeman R.W."/>
            <person name="Lord J."/>
            <person name="Oppert B."/>
            <person name="Lorenzen M."/>
            <person name="Brown S."/>
            <person name="Wang L."/>
            <person name="Savard J."/>
            <person name="Tautz D."/>
            <person name="Richards S."/>
            <person name="Weinstock G."/>
            <person name="Gibbs R.A."/>
            <person name="Liu Y."/>
            <person name="Worley K."/>
            <person name="Weinstock G."/>
            <person name="Elsik C.G."/>
            <person name="Reese J.T."/>
            <person name="Elhaik E."/>
            <person name="Landan G."/>
            <person name="Graur D."/>
            <person name="Arensburger P."/>
            <person name="Atkinson P."/>
            <person name="Beeman R.W."/>
            <person name="Beidler J."/>
            <person name="Brown S.J."/>
            <person name="Demuth J.P."/>
            <person name="Drury D.W."/>
            <person name="Du Y.Z."/>
            <person name="Fujiwara H."/>
            <person name="Lorenzen M."/>
            <person name="Maselli V."/>
            <person name="Osanai M."/>
            <person name="Park Y."/>
            <person name="Robertson H.M."/>
            <person name="Tu Z."/>
            <person name="Wang J.J."/>
            <person name="Wang S."/>
            <person name="Richards S."/>
            <person name="Song H."/>
            <person name="Zhang L."/>
            <person name="Sodergren E."/>
            <person name="Werner D."/>
            <person name="Stanke M."/>
            <person name="Morgenstern B."/>
            <person name="Solovyev V."/>
            <person name="Kosarev P."/>
            <person name="Brown G."/>
            <person name="Chen H.C."/>
            <person name="Ermolaeva O."/>
            <person name="Hlavina W."/>
            <person name="Kapustin Y."/>
            <person name="Kiryutin B."/>
            <person name="Kitts P."/>
            <person name="Maglott D."/>
            <person name="Pruitt K."/>
            <person name="Sapojnikov V."/>
            <person name="Souvorov A."/>
            <person name="Mackey A.J."/>
            <person name="Waterhouse R.M."/>
            <person name="Wyder S."/>
            <person name="Zdobnov E.M."/>
            <person name="Zdobnov E.M."/>
            <person name="Wyder S."/>
            <person name="Kriventseva E.V."/>
            <person name="Kadowaki T."/>
            <person name="Bork P."/>
            <person name="Aranda M."/>
            <person name="Bao R."/>
            <person name="Beermann A."/>
            <person name="Berns N."/>
            <person name="Bolognesi R."/>
            <person name="Bonneton F."/>
            <person name="Bopp D."/>
            <person name="Brown S.J."/>
            <person name="Bucher G."/>
            <person name="Butts T."/>
            <person name="Chaumot A."/>
            <person name="Denell R.E."/>
            <person name="Ferrier D.E."/>
            <person name="Friedrich M."/>
            <person name="Gordon C.M."/>
            <person name="Jindra M."/>
            <person name="Klingler M."/>
            <person name="Lan Q."/>
            <person name="Lattorff H.M."/>
            <person name="Laudet V."/>
            <person name="von Levetsow C."/>
            <person name="Liu Z."/>
            <person name="Lutz R."/>
            <person name="Lynch J.A."/>
            <person name="da Fonseca R.N."/>
            <person name="Posnien N."/>
            <person name="Reuter R."/>
            <person name="Roth S."/>
            <person name="Savard J."/>
            <person name="Schinko J.B."/>
            <person name="Schmitt C."/>
            <person name="Schoppmeier M."/>
            <person name="Schroder R."/>
            <person name="Shippy T.D."/>
            <person name="Simonnet F."/>
            <person name="Marques-Souza H."/>
            <person name="Tautz D."/>
            <person name="Tomoyasu Y."/>
            <person name="Trauner J."/>
            <person name="Van der Zee M."/>
            <person name="Vervoort M."/>
            <person name="Wittkopp N."/>
            <person name="Wimmer E.A."/>
            <person name="Yang X."/>
            <person name="Jones A.K."/>
            <person name="Sattelle D.B."/>
            <person name="Ebert P.R."/>
            <person name="Nelson D."/>
            <person name="Scott J.G."/>
            <person name="Beeman R.W."/>
            <person name="Muthukrishnan S."/>
            <person name="Kramer K.J."/>
            <person name="Arakane Y."/>
            <person name="Beeman R.W."/>
            <person name="Zhu Q."/>
            <person name="Hogenkamp D."/>
            <person name="Dixit R."/>
            <person name="Oppert B."/>
            <person name="Jiang H."/>
            <person name="Zou Z."/>
            <person name="Marshall J."/>
            <person name="Elpidina E."/>
            <person name="Vinokurov K."/>
            <person name="Oppert C."/>
            <person name="Zou Z."/>
            <person name="Evans J."/>
            <person name="Lu Z."/>
            <person name="Zhao P."/>
            <person name="Sumathipala N."/>
            <person name="Altincicek B."/>
            <person name="Vilcinskas A."/>
            <person name="Williams M."/>
            <person name="Hultmark D."/>
            <person name="Hetru C."/>
            <person name="Jiang H."/>
            <person name="Grimmelikhuijzen C.J."/>
            <person name="Hauser F."/>
            <person name="Cazzamali G."/>
            <person name="Williamson M."/>
            <person name="Park Y."/>
            <person name="Li B."/>
            <person name="Tanaka Y."/>
            <person name="Predel R."/>
            <person name="Neupert S."/>
            <person name="Schachtner J."/>
            <person name="Verleyen P."/>
            <person name="Raible F."/>
            <person name="Bork P."/>
            <person name="Friedrich M."/>
            <person name="Walden K.K."/>
            <person name="Robertson H.M."/>
            <person name="Angeli S."/>
            <person name="Foret S."/>
            <person name="Bucher G."/>
            <person name="Schuetz S."/>
            <person name="Maleszka R."/>
            <person name="Wimmer E.A."/>
            <person name="Beeman R.W."/>
            <person name="Lorenzen M."/>
            <person name="Tomoyasu Y."/>
            <person name="Miller S.C."/>
            <person name="Grossmann D."/>
            <person name="Bucher G."/>
        </authorList>
    </citation>
    <scope>NUCLEOTIDE SEQUENCE [LARGE SCALE GENOMIC DNA]</scope>
    <source>
        <strain evidence="2 3">Georgia GA2</strain>
    </source>
</reference>
<keyword evidence="3" id="KW-1185">Reference proteome</keyword>
<dbReference type="FunCoup" id="D6W8B5">
    <property type="interactions" value="5"/>
</dbReference>
<sequence length="156" mass="18119">MGNYFTVNMEENFKRNQDFITEMNTIKIERQVQIRKQMRDRLVALEIAKARELFFWYGSFYLLSLAGAIVGYRSLPYKRKLISLLPMVPLTFVVAYQADLAYGNKIHRILVEAEHIMQFEQELLALPLGIPTAASIDLGRMQKDESKKLHPLLPQT</sequence>
<dbReference type="HOGENOM" id="CLU_115107_1_0_1"/>
<accession>D6W8B5</accession>
<name>D6W8B5_TRICA</name>
<keyword evidence="1" id="KW-0472">Membrane</keyword>
<reference evidence="2 3" key="2">
    <citation type="journal article" date="2010" name="Nucleic Acids Res.">
        <title>BeetleBase in 2010: revisions to provide comprehensive genomic information for Tribolium castaneum.</title>
        <authorList>
            <person name="Kim H.S."/>
            <person name="Murphy T."/>
            <person name="Xia J."/>
            <person name="Caragea D."/>
            <person name="Park Y."/>
            <person name="Beeman R.W."/>
            <person name="Lorenzen M.D."/>
            <person name="Butcher S."/>
            <person name="Manak J.R."/>
            <person name="Brown S.J."/>
        </authorList>
    </citation>
    <scope>GENOME REANNOTATION</scope>
    <source>
        <strain evidence="2 3">Georgia GA2</strain>
    </source>
</reference>
<evidence type="ECO:0000313" key="3">
    <source>
        <dbReference type="Proteomes" id="UP000007266"/>
    </source>
</evidence>
<dbReference type="STRING" id="7070.D6W8B5"/>
<dbReference type="OrthoDB" id="10256697at2759"/>
<dbReference type="OMA" id="MGYYTDW"/>
<protein>
    <submittedName>
        <fullName evidence="2">Plasminogen receptor (KT)-like Protein</fullName>
    </submittedName>
</protein>
<dbReference type="AlphaFoldDB" id="D6W8B5"/>
<dbReference type="EMBL" id="KQ971307">
    <property type="protein sequence ID" value="EFA10888.2"/>
    <property type="molecule type" value="Genomic_DNA"/>
</dbReference>
<organism evidence="2 3">
    <name type="scientific">Tribolium castaneum</name>
    <name type="common">Red flour beetle</name>
    <dbReference type="NCBI Taxonomy" id="7070"/>
    <lineage>
        <taxon>Eukaryota</taxon>
        <taxon>Metazoa</taxon>
        <taxon>Ecdysozoa</taxon>
        <taxon>Arthropoda</taxon>
        <taxon>Hexapoda</taxon>
        <taxon>Insecta</taxon>
        <taxon>Pterygota</taxon>
        <taxon>Neoptera</taxon>
        <taxon>Endopterygota</taxon>
        <taxon>Coleoptera</taxon>
        <taxon>Polyphaga</taxon>
        <taxon>Cucujiformia</taxon>
        <taxon>Tenebrionidae</taxon>
        <taxon>Tenebrionidae incertae sedis</taxon>
        <taxon>Tribolium</taxon>
    </lineage>
</organism>